<gene>
    <name evidence="3" type="ORF">KP79_PYT06841</name>
</gene>
<dbReference type="Proteomes" id="UP000242188">
    <property type="component" value="Unassembled WGS sequence"/>
</dbReference>
<dbReference type="InterPro" id="IPR005123">
    <property type="entry name" value="Oxoglu/Fe-dep_dioxygenase_dom"/>
</dbReference>
<dbReference type="InterPro" id="IPR050231">
    <property type="entry name" value="Iron_ascorbate_oxido_reductase"/>
</dbReference>
<proteinExistence type="inferred from homology"/>
<keyword evidence="1" id="KW-0560">Oxidoreductase</keyword>
<comment type="similarity">
    <text evidence="1">Belongs to the iron/ascorbate-dependent oxidoreductase family.</text>
</comment>
<dbReference type="InterPro" id="IPR027443">
    <property type="entry name" value="IPNS-like_sf"/>
</dbReference>
<dbReference type="EMBL" id="NEDP02001786">
    <property type="protein sequence ID" value="OWF52502.1"/>
    <property type="molecule type" value="Genomic_DNA"/>
</dbReference>
<comment type="caution">
    <text evidence="3">The sequence shown here is derived from an EMBL/GenBank/DDBJ whole genome shotgun (WGS) entry which is preliminary data.</text>
</comment>
<dbReference type="PROSITE" id="PS51471">
    <property type="entry name" value="FE2OG_OXY"/>
    <property type="match status" value="1"/>
</dbReference>
<dbReference type="InterPro" id="IPR044861">
    <property type="entry name" value="IPNS-like_FE2OG_OXY"/>
</dbReference>
<accession>A0A210QV02</accession>
<name>A0A210QV02_MIZYE</name>
<dbReference type="PANTHER" id="PTHR47990">
    <property type="entry name" value="2-OXOGLUTARATE (2OG) AND FE(II)-DEPENDENT OXYGENASE SUPERFAMILY PROTEIN-RELATED"/>
    <property type="match status" value="1"/>
</dbReference>
<dbReference type="GO" id="GO:0016491">
    <property type="term" value="F:oxidoreductase activity"/>
    <property type="evidence" value="ECO:0007669"/>
    <property type="project" value="UniProtKB-KW"/>
</dbReference>
<sequence length="314" mass="35490">MTTMTEIPVVDLAPYGLGVVNEDEVDTQTIRSLADSVCGAFRDIGFCYVKNHGVQQSLIDRMKAVSKTFFEKPVEYKKNYARPKTDNHGWVALERESLNPERPGDYKEAFNYSPCADIKILPDIDGFKAVMEDFYASSEALSLRIFDLVSIGLDLGDNKFMRKCHALIGQKGNCTALRSLYYPSLSTNKDIKPNQVRCGEHSDYGSLTLLFQDDVGGLEVRNLHGEYIPASPIPGTILINIGDLMQRWTADQLTATKHRVLIPEEELRRGKSRQSVAFFLQPDDEVMIECLDKSNKYKPISSYDYLQQRFAATY</sequence>
<dbReference type="Gene3D" id="2.60.120.330">
    <property type="entry name" value="B-lactam Antibiotic, Isopenicillin N Synthase, Chain"/>
    <property type="match status" value="1"/>
</dbReference>
<dbReference type="OrthoDB" id="288590at2759"/>
<evidence type="ECO:0000313" key="3">
    <source>
        <dbReference type="EMBL" id="OWF52502.1"/>
    </source>
</evidence>
<dbReference type="PRINTS" id="PR00682">
    <property type="entry name" value="IPNSYNTHASE"/>
</dbReference>
<feature type="domain" description="Fe2OG dioxygenase" evidence="2">
    <location>
        <begin position="172"/>
        <end position="282"/>
    </location>
</feature>
<dbReference type="Pfam" id="PF14226">
    <property type="entry name" value="DIOX_N"/>
    <property type="match status" value="1"/>
</dbReference>
<evidence type="ECO:0000313" key="4">
    <source>
        <dbReference type="Proteomes" id="UP000242188"/>
    </source>
</evidence>
<keyword evidence="1" id="KW-0479">Metal-binding</keyword>
<dbReference type="AlphaFoldDB" id="A0A210QV02"/>
<dbReference type="FunFam" id="2.60.120.330:FF:000038">
    <property type="entry name" value="Si:dkey-10o6.2"/>
    <property type="match status" value="1"/>
</dbReference>
<protein>
    <submittedName>
        <fullName evidence="3">Iron/ascorbate oxidoreductase-like protein</fullName>
    </submittedName>
</protein>
<dbReference type="Pfam" id="PF03171">
    <property type="entry name" value="2OG-FeII_Oxy"/>
    <property type="match status" value="1"/>
</dbReference>
<dbReference type="InterPro" id="IPR026992">
    <property type="entry name" value="DIOX_N"/>
</dbReference>
<dbReference type="GO" id="GO:0046872">
    <property type="term" value="F:metal ion binding"/>
    <property type="evidence" value="ECO:0007669"/>
    <property type="project" value="UniProtKB-KW"/>
</dbReference>
<dbReference type="SUPFAM" id="SSF51197">
    <property type="entry name" value="Clavaminate synthase-like"/>
    <property type="match status" value="1"/>
</dbReference>
<organism evidence="3 4">
    <name type="scientific">Mizuhopecten yessoensis</name>
    <name type="common">Japanese scallop</name>
    <name type="synonym">Patinopecten yessoensis</name>
    <dbReference type="NCBI Taxonomy" id="6573"/>
    <lineage>
        <taxon>Eukaryota</taxon>
        <taxon>Metazoa</taxon>
        <taxon>Spiralia</taxon>
        <taxon>Lophotrochozoa</taxon>
        <taxon>Mollusca</taxon>
        <taxon>Bivalvia</taxon>
        <taxon>Autobranchia</taxon>
        <taxon>Pteriomorphia</taxon>
        <taxon>Pectinida</taxon>
        <taxon>Pectinoidea</taxon>
        <taxon>Pectinidae</taxon>
        <taxon>Mizuhopecten</taxon>
    </lineage>
</organism>
<keyword evidence="1" id="KW-0408">Iron</keyword>
<keyword evidence="4" id="KW-1185">Reference proteome</keyword>
<evidence type="ECO:0000256" key="1">
    <source>
        <dbReference type="RuleBase" id="RU003682"/>
    </source>
</evidence>
<evidence type="ECO:0000259" key="2">
    <source>
        <dbReference type="PROSITE" id="PS51471"/>
    </source>
</evidence>
<reference evidence="3 4" key="1">
    <citation type="journal article" date="2017" name="Nat. Ecol. Evol.">
        <title>Scallop genome provides insights into evolution of bilaterian karyotype and development.</title>
        <authorList>
            <person name="Wang S."/>
            <person name="Zhang J."/>
            <person name="Jiao W."/>
            <person name="Li J."/>
            <person name="Xun X."/>
            <person name="Sun Y."/>
            <person name="Guo X."/>
            <person name="Huan P."/>
            <person name="Dong B."/>
            <person name="Zhang L."/>
            <person name="Hu X."/>
            <person name="Sun X."/>
            <person name="Wang J."/>
            <person name="Zhao C."/>
            <person name="Wang Y."/>
            <person name="Wang D."/>
            <person name="Huang X."/>
            <person name="Wang R."/>
            <person name="Lv J."/>
            <person name="Li Y."/>
            <person name="Zhang Z."/>
            <person name="Liu B."/>
            <person name="Lu W."/>
            <person name="Hui Y."/>
            <person name="Liang J."/>
            <person name="Zhou Z."/>
            <person name="Hou R."/>
            <person name="Li X."/>
            <person name="Liu Y."/>
            <person name="Li H."/>
            <person name="Ning X."/>
            <person name="Lin Y."/>
            <person name="Zhao L."/>
            <person name="Xing Q."/>
            <person name="Dou J."/>
            <person name="Li Y."/>
            <person name="Mao J."/>
            <person name="Guo H."/>
            <person name="Dou H."/>
            <person name="Li T."/>
            <person name="Mu C."/>
            <person name="Jiang W."/>
            <person name="Fu Q."/>
            <person name="Fu X."/>
            <person name="Miao Y."/>
            <person name="Liu J."/>
            <person name="Yu Q."/>
            <person name="Li R."/>
            <person name="Liao H."/>
            <person name="Li X."/>
            <person name="Kong Y."/>
            <person name="Jiang Z."/>
            <person name="Chourrout D."/>
            <person name="Li R."/>
            <person name="Bao Z."/>
        </authorList>
    </citation>
    <scope>NUCLEOTIDE SEQUENCE [LARGE SCALE GENOMIC DNA]</scope>
    <source>
        <strain evidence="3 4">PY_sf001</strain>
    </source>
</reference>